<dbReference type="HOGENOM" id="CLU_2500236_0_0_1"/>
<reference evidence="2 3" key="1">
    <citation type="journal article" date="2007" name="Nature">
        <title>Evolution of genes and genomes on the Drosophila phylogeny.</title>
        <authorList>
            <consortium name="Drosophila 12 Genomes Consortium"/>
            <person name="Clark A.G."/>
            <person name="Eisen M.B."/>
            <person name="Smith D.R."/>
            <person name="Bergman C.M."/>
            <person name="Oliver B."/>
            <person name="Markow T.A."/>
            <person name="Kaufman T.C."/>
            <person name="Kellis M."/>
            <person name="Gelbart W."/>
            <person name="Iyer V.N."/>
            <person name="Pollard D.A."/>
            <person name="Sackton T.B."/>
            <person name="Larracuente A.M."/>
            <person name="Singh N.D."/>
            <person name="Abad J.P."/>
            <person name="Abt D.N."/>
            <person name="Adryan B."/>
            <person name="Aguade M."/>
            <person name="Akashi H."/>
            <person name="Anderson W.W."/>
            <person name="Aquadro C.F."/>
            <person name="Ardell D.H."/>
            <person name="Arguello R."/>
            <person name="Artieri C.G."/>
            <person name="Barbash D.A."/>
            <person name="Barker D."/>
            <person name="Barsanti P."/>
            <person name="Batterham P."/>
            <person name="Batzoglou S."/>
            <person name="Begun D."/>
            <person name="Bhutkar A."/>
            <person name="Blanco E."/>
            <person name="Bosak S.A."/>
            <person name="Bradley R.K."/>
            <person name="Brand A.D."/>
            <person name="Brent M.R."/>
            <person name="Brooks A.N."/>
            <person name="Brown R.H."/>
            <person name="Butlin R.K."/>
            <person name="Caggese C."/>
            <person name="Calvi B.R."/>
            <person name="Bernardo de Carvalho A."/>
            <person name="Caspi A."/>
            <person name="Castrezana S."/>
            <person name="Celniker S.E."/>
            <person name="Chang J.L."/>
            <person name="Chapple C."/>
            <person name="Chatterji S."/>
            <person name="Chinwalla A."/>
            <person name="Civetta A."/>
            <person name="Clifton S.W."/>
            <person name="Comeron J.M."/>
            <person name="Costello J.C."/>
            <person name="Coyne J.A."/>
            <person name="Daub J."/>
            <person name="David R.G."/>
            <person name="Delcher A.L."/>
            <person name="Delehaunty K."/>
            <person name="Do C.B."/>
            <person name="Ebling H."/>
            <person name="Edwards K."/>
            <person name="Eickbush T."/>
            <person name="Evans J.D."/>
            <person name="Filipski A."/>
            <person name="Findeiss S."/>
            <person name="Freyhult E."/>
            <person name="Fulton L."/>
            <person name="Fulton R."/>
            <person name="Garcia A.C."/>
            <person name="Gardiner A."/>
            <person name="Garfield D.A."/>
            <person name="Garvin B.E."/>
            <person name="Gibson G."/>
            <person name="Gilbert D."/>
            <person name="Gnerre S."/>
            <person name="Godfrey J."/>
            <person name="Good R."/>
            <person name="Gotea V."/>
            <person name="Gravely B."/>
            <person name="Greenberg A.J."/>
            <person name="Griffiths-Jones S."/>
            <person name="Gross S."/>
            <person name="Guigo R."/>
            <person name="Gustafson E.A."/>
            <person name="Haerty W."/>
            <person name="Hahn M.W."/>
            <person name="Halligan D.L."/>
            <person name="Halpern A.L."/>
            <person name="Halter G.M."/>
            <person name="Han M.V."/>
            <person name="Heger A."/>
            <person name="Hillier L."/>
            <person name="Hinrichs A.S."/>
            <person name="Holmes I."/>
            <person name="Hoskins R.A."/>
            <person name="Hubisz M.J."/>
            <person name="Hultmark D."/>
            <person name="Huntley M.A."/>
            <person name="Jaffe D.B."/>
            <person name="Jagadeeshan S."/>
            <person name="Jeck W.R."/>
            <person name="Johnson J."/>
            <person name="Jones C.D."/>
            <person name="Jordan W.C."/>
            <person name="Karpen G.H."/>
            <person name="Kataoka E."/>
            <person name="Keightley P.D."/>
            <person name="Kheradpour P."/>
            <person name="Kirkness E.F."/>
            <person name="Koerich L.B."/>
            <person name="Kristiansen K."/>
            <person name="Kudrna D."/>
            <person name="Kulathinal R.J."/>
            <person name="Kumar S."/>
            <person name="Kwok R."/>
            <person name="Lander E."/>
            <person name="Langley C.H."/>
            <person name="Lapoint R."/>
            <person name="Lazzaro B.P."/>
            <person name="Lee S.J."/>
            <person name="Levesque L."/>
            <person name="Li R."/>
            <person name="Lin C.F."/>
            <person name="Lin M.F."/>
            <person name="Lindblad-Toh K."/>
            <person name="Llopart A."/>
            <person name="Long M."/>
            <person name="Low L."/>
            <person name="Lozovsky E."/>
            <person name="Lu J."/>
            <person name="Luo M."/>
            <person name="Machado C.A."/>
            <person name="Makalowski W."/>
            <person name="Marzo M."/>
            <person name="Matsuda M."/>
            <person name="Matzkin L."/>
            <person name="McAllister B."/>
            <person name="McBride C.S."/>
            <person name="McKernan B."/>
            <person name="McKernan K."/>
            <person name="Mendez-Lago M."/>
            <person name="Minx P."/>
            <person name="Mollenhauer M.U."/>
            <person name="Montooth K."/>
            <person name="Mount S.M."/>
            <person name="Mu X."/>
            <person name="Myers E."/>
            <person name="Negre B."/>
            <person name="Newfeld S."/>
            <person name="Nielsen R."/>
            <person name="Noor M.A."/>
            <person name="O'Grady P."/>
            <person name="Pachter L."/>
            <person name="Papaceit M."/>
            <person name="Parisi M.J."/>
            <person name="Parisi M."/>
            <person name="Parts L."/>
            <person name="Pedersen J.S."/>
            <person name="Pesole G."/>
            <person name="Phillippy A.M."/>
            <person name="Ponting C.P."/>
            <person name="Pop M."/>
            <person name="Porcelli D."/>
            <person name="Powell J.R."/>
            <person name="Prohaska S."/>
            <person name="Pruitt K."/>
            <person name="Puig M."/>
            <person name="Quesneville H."/>
            <person name="Ram K.R."/>
            <person name="Rand D."/>
            <person name="Rasmussen M.D."/>
            <person name="Reed L.K."/>
            <person name="Reenan R."/>
            <person name="Reily A."/>
            <person name="Remington K.A."/>
            <person name="Rieger T.T."/>
            <person name="Ritchie M.G."/>
            <person name="Robin C."/>
            <person name="Rogers Y.H."/>
            <person name="Rohde C."/>
            <person name="Rozas J."/>
            <person name="Rubenfield M.J."/>
            <person name="Ruiz A."/>
            <person name="Russo S."/>
            <person name="Salzberg S.L."/>
            <person name="Sanchez-Gracia A."/>
            <person name="Saranga D.J."/>
            <person name="Sato H."/>
            <person name="Schaeffer S.W."/>
            <person name="Schatz M.C."/>
            <person name="Schlenke T."/>
            <person name="Schwartz R."/>
            <person name="Segarra C."/>
            <person name="Singh R.S."/>
            <person name="Sirot L."/>
            <person name="Sirota M."/>
            <person name="Sisneros N.B."/>
            <person name="Smith C.D."/>
            <person name="Smith T.F."/>
            <person name="Spieth J."/>
            <person name="Stage D.E."/>
            <person name="Stark A."/>
            <person name="Stephan W."/>
            <person name="Strausberg R.L."/>
            <person name="Strempel S."/>
            <person name="Sturgill D."/>
            <person name="Sutton G."/>
            <person name="Sutton G.G."/>
            <person name="Tao W."/>
            <person name="Teichmann S."/>
            <person name="Tobari Y.N."/>
            <person name="Tomimura Y."/>
            <person name="Tsolas J.M."/>
            <person name="Valente V.L."/>
            <person name="Venter E."/>
            <person name="Venter J.C."/>
            <person name="Vicario S."/>
            <person name="Vieira F.G."/>
            <person name="Vilella A.J."/>
            <person name="Villasante A."/>
            <person name="Walenz B."/>
            <person name="Wang J."/>
            <person name="Wasserman M."/>
            <person name="Watts T."/>
            <person name="Wilson D."/>
            <person name="Wilson R.K."/>
            <person name="Wing R.A."/>
            <person name="Wolfner M.F."/>
            <person name="Wong A."/>
            <person name="Wong G.K."/>
            <person name="Wu C.I."/>
            <person name="Wu G."/>
            <person name="Yamamoto D."/>
            <person name="Yang H.P."/>
            <person name="Yang S.P."/>
            <person name="Yorke J.A."/>
            <person name="Yoshida K."/>
            <person name="Zdobnov E."/>
            <person name="Zhang P."/>
            <person name="Zhang Y."/>
            <person name="Zimin A.V."/>
            <person name="Baldwin J."/>
            <person name="Abdouelleil A."/>
            <person name="Abdulkadir J."/>
            <person name="Abebe A."/>
            <person name="Abera B."/>
            <person name="Abreu J."/>
            <person name="Acer S.C."/>
            <person name="Aftuck L."/>
            <person name="Alexander A."/>
            <person name="An P."/>
            <person name="Anderson E."/>
            <person name="Anderson S."/>
            <person name="Arachi H."/>
            <person name="Azer M."/>
            <person name="Bachantsang P."/>
            <person name="Barry A."/>
            <person name="Bayul T."/>
            <person name="Berlin A."/>
            <person name="Bessette D."/>
            <person name="Bloom T."/>
            <person name="Blye J."/>
            <person name="Boguslavskiy L."/>
            <person name="Bonnet C."/>
            <person name="Boukhgalter B."/>
            <person name="Bourzgui I."/>
            <person name="Brown A."/>
            <person name="Cahill P."/>
            <person name="Channer S."/>
            <person name="Cheshatsang Y."/>
            <person name="Chuda L."/>
            <person name="Citroen M."/>
            <person name="Collymore A."/>
            <person name="Cooke P."/>
            <person name="Costello M."/>
            <person name="D'Aco K."/>
            <person name="Daza R."/>
            <person name="De Haan G."/>
            <person name="DeGray S."/>
            <person name="DeMaso C."/>
            <person name="Dhargay N."/>
            <person name="Dooley K."/>
            <person name="Dooley E."/>
            <person name="Doricent M."/>
            <person name="Dorje P."/>
            <person name="Dorjee K."/>
            <person name="Dupes A."/>
            <person name="Elong R."/>
            <person name="Falk J."/>
            <person name="Farina A."/>
            <person name="Faro S."/>
            <person name="Ferguson D."/>
            <person name="Fisher S."/>
            <person name="Foley C.D."/>
            <person name="Franke A."/>
            <person name="Friedrich D."/>
            <person name="Gadbois L."/>
            <person name="Gearin G."/>
            <person name="Gearin C.R."/>
            <person name="Giannoukos G."/>
            <person name="Goode T."/>
            <person name="Graham J."/>
            <person name="Grandbois E."/>
            <person name="Grewal S."/>
            <person name="Gyaltsen K."/>
            <person name="Hafez N."/>
            <person name="Hagos B."/>
            <person name="Hall J."/>
            <person name="Henson C."/>
            <person name="Hollinger A."/>
            <person name="Honan T."/>
            <person name="Huard M.D."/>
            <person name="Hughes L."/>
            <person name="Hurhula B."/>
            <person name="Husby M.E."/>
            <person name="Kamat A."/>
            <person name="Kanga B."/>
            <person name="Kashin S."/>
            <person name="Khazanovich D."/>
            <person name="Kisner P."/>
            <person name="Lance K."/>
            <person name="Lara M."/>
            <person name="Lee W."/>
            <person name="Lennon N."/>
            <person name="Letendre F."/>
            <person name="LeVine R."/>
            <person name="Lipovsky A."/>
            <person name="Liu X."/>
            <person name="Liu J."/>
            <person name="Liu S."/>
            <person name="Lokyitsang T."/>
            <person name="Lokyitsang Y."/>
            <person name="Lubonja R."/>
            <person name="Lui A."/>
            <person name="MacDonald P."/>
            <person name="Magnisalis V."/>
            <person name="Maru K."/>
            <person name="Matthews C."/>
            <person name="McCusker W."/>
            <person name="McDonough S."/>
            <person name="Mehta T."/>
            <person name="Meldrim J."/>
            <person name="Meneus L."/>
            <person name="Mihai O."/>
            <person name="Mihalev A."/>
            <person name="Mihova T."/>
            <person name="Mittelman R."/>
            <person name="Mlenga V."/>
            <person name="Montmayeur A."/>
            <person name="Mulrain L."/>
            <person name="Navidi A."/>
            <person name="Naylor J."/>
            <person name="Negash T."/>
            <person name="Nguyen T."/>
            <person name="Nguyen N."/>
            <person name="Nicol R."/>
            <person name="Norbu C."/>
            <person name="Norbu N."/>
            <person name="Novod N."/>
            <person name="O'Neill B."/>
            <person name="Osman S."/>
            <person name="Markiewicz E."/>
            <person name="Oyono O.L."/>
            <person name="Patti C."/>
            <person name="Phunkhang P."/>
            <person name="Pierre F."/>
            <person name="Priest M."/>
            <person name="Raghuraman S."/>
            <person name="Rege F."/>
            <person name="Reyes R."/>
            <person name="Rise C."/>
            <person name="Rogov P."/>
            <person name="Ross K."/>
            <person name="Ryan E."/>
            <person name="Settipalli S."/>
            <person name="Shea T."/>
            <person name="Sherpa N."/>
            <person name="Shi L."/>
            <person name="Shih D."/>
            <person name="Sparrow T."/>
            <person name="Spaulding J."/>
            <person name="Stalker J."/>
            <person name="Stange-Thomann N."/>
            <person name="Stavropoulos S."/>
            <person name="Stone C."/>
            <person name="Strader C."/>
            <person name="Tesfaye S."/>
            <person name="Thomson T."/>
            <person name="Thoulutsang Y."/>
            <person name="Thoulutsang D."/>
            <person name="Topham K."/>
            <person name="Topping I."/>
            <person name="Tsamla T."/>
            <person name="Vassiliev H."/>
            <person name="Vo A."/>
            <person name="Wangchuk T."/>
            <person name="Wangdi T."/>
            <person name="Weiand M."/>
            <person name="Wilkinson J."/>
            <person name="Wilson A."/>
            <person name="Yadav S."/>
            <person name="Young G."/>
            <person name="Yu Q."/>
            <person name="Zembek L."/>
            <person name="Zhong D."/>
            <person name="Zimmer A."/>
            <person name="Zwirko Z."/>
            <person name="Jaffe D.B."/>
            <person name="Alvarez P."/>
            <person name="Brockman W."/>
            <person name="Butler J."/>
            <person name="Chin C."/>
            <person name="Gnerre S."/>
            <person name="Grabherr M."/>
            <person name="Kleber M."/>
            <person name="Mauceli E."/>
            <person name="MacCallum I."/>
        </authorList>
    </citation>
    <scope>NUCLEOTIDE SEQUENCE [LARGE SCALE GENOMIC DNA]</scope>
    <source>
        <strain evidence="3">Tucson 15287-2541.00</strain>
    </source>
</reference>
<evidence type="ECO:0000313" key="2">
    <source>
        <dbReference type="EMBL" id="EDV90261.1"/>
    </source>
</evidence>
<dbReference type="AlphaFoldDB" id="B4K409"/>
<feature type="compositionally biased region" description="Basic residues" evidence="1">
    <location>
        <begin position="33"/>
        <end position="47"/>
    </location>
</feature>
<feature type="compositionally biased region" description="Basic and acidic residues" evidence="1">
    <location>
        <begin position="19"/>
        <end position="32"/>
    </location>
</feature>
<evidence type="ECO:0000313" key="3">
    <source>
        <dbReference type="Proteomes" id="UP000001070"/>
    </source>
</evidence>
<dbReference type="Proteomes" id="UP000001070">
    <property type="component" value="Unassembled WGS sequence"/>
</dbReference>
<sequence>MIFSPATKKKILCTLSLTQKERQQQKKPEPKKPWPKPRNKTRSRSRSRSQTLNQPTAAVLLSSWWSPAQLNPFTSPKEGESRHHVN</sequence>
<dbReference type="InParanoid" id="B4K409"/>
<proteinExistence type="predicted"/>
<feature type="region of interest" description="Disordered" evidence="1">
    <location>
        <begin position="16"/>
        <end position="54"/>
    </location>
</feature>
<name>B4K409_DROGR</name>
<evidence type="ECO:0000256" key="1">
    <source>
        <dbReference type="SAM" id="MobiDB-lite"/>
    </source>
</evidence>
<dbReference type="EMBL" id="CH927478">
    <property type="protein sequence ID" value="EDV90261.1"/>
    <property type="molecule type" value="Genomic_DNA"/>
</dbReference>
<organism evidence="3">
    <name type="scientific">Drosophila grimshawi</name>
    <name type="common">Hawaiian fruit fly</name>
    <name type="synonym">Idiomyia grimshawi</name>
    <dbReference type="NCBI Taxonomy" id="7222"/>
    <lineage>
        <taxon>Eukaryota</taxon>
        <taxon>Metazoa</taxon>
        <taxon>Ecdysozoa</taxon>
        <taxon>Arthropoda</taxon>
        <taxon>Hexapoda</taxon>
        <taxon>Insecta</taxon>
        <taxon>Pterygota</taxon>
        <taxon>Neoptera</taxon>
        <taxon>Endopterygota</taxon>
        <taxon>Diptera</taxon>
        <taxon>Brachycera</taxon>
        <taxon>Muscomorpha</taxon>
        <taxon>Ephydroidea</taxon>
        <taxon>Drosophilidae</taxon>
        <taxon>Drosophila</taxon>
        <taxon>Hawaiian Drosophila</taxon>
    </lineage>
</organism>
<keyword evidence="3" id="KW-1185">Reference proteome</keyword>
<gene>
    <name evidence="2" type="primary">Dgri\GH14356</name>
    <name evidence="2" type="ORF">Dgri_GH14356</name>
</gene>
<accession>B4K409</accession>
<protein>
    <submittedName>
        <fullName evidence="2">GH14356</fullName>
    </submittedName>
</protein>